<dbReference type="InterPro" id="IPR036259">
    <property type="entry name" value="MFS_trans_sf"/>
</dbReference>
<dbReference type="Pfam" id="PF13240">
    <property type="entry name" value="Zn_Ribbon_1"/>
    <property type="match status" value="1"/>
</dbReference>
<evidence type="ECO:0000313" key="3">
    <source>
        <dbReference type="EMBL" id="EDM99629.1"/>
    </source>
</evidence>
<dbReference type="EMBL" id="AAXG02000016">
    <property type="protein sequence ID" value="EDM99629.1"/>
    <property type="molecule type" value="Genomic_DNA"/>
</dbReference>
<feature type="transmembrane region" description="Helical" evidence="1">
    <location>
        <begin position="83"/>
        <end position="104"/>
    </location>
</feature>
<keyword evidence="1" id="KW-0472">Membrane</keyword>
<feature type="transmembrane region" description="Helical" evidence="1">
    <location>
        <begin position="111"/>
        <end position="131"/>
    </location>
</feature>
<evidence type="ECO:0000259" key="2">
    <source>
        <dbReference type="Pfam" id="PF13240"/>
    </source>
</evidence>
<dbReference type="InterPro" id="IPR026870">
    <property type="entry name" value="Zinc_ribbon_dom"/>
</dbReference>
<evidence type="ECO:0000256" key="1">
    <source>
        <dbReference type="SAM" id="Phobius"/>
    </source>
</evidence>
<dbReference type="OrthoDB" id="2048993at2"/>
<evidence type="ECO:0000313" key="4">
    <source>
        <dbReference type="Proteomes" id="UP000003639"/>
    </source>
</evidence>
<accession>A6NWU2</accession>
<feature type="domain" description="Zinc-ribbon" evidence="2">
    <location>
        <begin position="3"/>
        <end position="25"/>
    </location>
</feature>
<feature type="transmembrane region" description="Helical" evidence="1">
    <location>
        <begin position="200"/>
        <end position="221"/>
    </location>
</feature>
<dbReference type="Proteomes" id="UP000003639">
    <property type="component" value="Unassembled WGS sequence"/>
</dbReference>
<sequence length="234" mass="26166">MSYCVNCGVELDDTAQACPLCHTPVLNPNKPVDMWGPKPFPTEKGEVPPVSRWELSMLISAMLLSVSVCCGVLNLFLRPDRGWSLYIIGAAVMLWIWFVPPLLLRRMHICLRLGFDVLAIALYVFLISVDLNGSDWYWHLALPIILLGGAIVLCLGLIFRGGKRSILTTTTLIIGAMGLFLLGVELFVDHFLTGTWQPGWSLIVVTVCVALVIPLVIVRRVPSLREEVRRRFHM</sequence>
<keyword evidence="1" id="KW-0812">Transmembrane</keyword>
<comment type="caution">
    <text evidence="3">The sequence shown here is derived from an EMBL/GenBank/DDBJ whole genome shotgun (WGS) entry which is preliminary data.</text>
</comment>
<keyword evidence="4" id="KW-1185">Reference proteome</keyword>
<dbReference type="Pfam" id="PF19845">
    <property type="entry name" value="DUF6320"/>
    <property type="match status" value="1"/>
</dbReference>
<feature type="transmembrane region" description="Helical" evidence="1">
    <location>
        <begin position="55"/>
        <end position="77"/>
    </location>
</feature>
<dbReference type="InterPro" id="IPR046283">
    <property type="entry name" value="DUF6320"/>
</dbReference>
<gene>
    <name evidence="3" type="ORF">BACCAP_02687</name>
</gene>
<dbReference type="AlphaFoldDB" id="A6NWU2"/>
<feature type="transmembrane region" description="Helical" evidence="1">
    <location>
        <begin position="137"/>
        <end position="159"/>
    </location>
</feature>
<feature type="transmembrane region" description="Helical" evidence="1">
    <location>
        <begin position="166"/>
        <end position="188"/>
    </location>
</feature>
<keyword evidence="1" id="KW-1133">Transmembrane helix</keyword>
<organism evidence="3 4">
    <name type="scientific">Pseudoflavonifractor capillosus ATCC 29799</name>
    <dbReference type="NCBI Taxonomy" id="411467"/>
    <lineage>
        <taxon>Bacteria</taxon>
        <taxon>Bacillati</taxon>
        <taxon>Bacillota</taxon>
        <taxon>Clostridia</taxon>
        <taxon>Eubacteriales</taxon>
        <taxon>Oscillospiraceae</taxon>
        <taxon>Pseudoflavonifractor</taxon>
    </lineage>
</organism>
<reference evidence="3 4" key="1">
    <citation type="submission" date="2007-04" db="EMBL/GenBank/DDBJ databases">
        <authorList>
            <person name="Fulton L."/>
            <person name="Clifton S."/>
            <person name="Fulton B."/>
            <person name="Xu J."/>
            <person name="Minx P."/>
            <person name="Pepin K.H."/>
            <person name="Johnson M."/>
            <person name="Thiruvilangam P."/>
            <person name="Bhonagiri V."/>
            <person name="Nash W.E."/>
            <person name="Mardis E.R."/>
            <person name="Wilson R.K."/>
        </authorList>
    </citation>
    <scope>NUCLEOTIDE SEQUENCE [LARGE SCALE GENOMIC DNA]</scope>
    <source>
        <strain evidence="3 4">ATCC 29799</strain>
    </source>
</reference>
<dbReference type="SUPFAM" id="SSF103473">
    <property type="entry name" value="MFS general substrate transporter"/>
    <property type="match status" value="1"/>
</dbReference>
<dbReference type="STRING" id="411467.BACCAP_02687"/>
<dbReference type="eggNOG" id="ENOG502ZA40">
    <property type="taxonomic scope" value="Bacteria"/>
</dbReference>
<name>A6NWU2_9FIRM</name>
<protein>
    <recommendedName>
        <fullName evidence="2">Zinc-ribbon domain-containing protein</fullName>
    </recommendedName>
</protein>
<reference evidence="3 4" key="2">
    <citation type="submission" date="2007-06" db="EMBL/GenBank/DDBJ databases">
        <title>Draft genome sequence of Pseudoflavonifractor capillosus ATCC 29799.</title>
        <authorList>
            <person name="Sudarsanam P."/>
            <person name="Ley R."/>
            <person name="Guruge J."/>
            <person name="Turnbaugh P.J."/>
            <person name="Mahowald M."/>
            <person name="Liep D."/>
            <person name="Gordon J."/>
        </authorList>
    </citation>
    <scope>NUCLEOTIDE SEQUENCE [LARGE SCALE GENOMIC DNA]</scope>
    <source>
        <strain evidence="3 4">ATCC 29799</strain>
    </source>
</reference>
<proteinExistence type="predicted"/>
<dbReference type="RefSeq" id="WP_006573216.1">
    <property type="nucleotide sequence ID" value="NZ_AAXG02000016.1"/>
</dbReference>